<evidence type="ECO:0000313" key="2">
    <source>
        <dbReference type="Proteomes" id="UP000011205"/>
    </source>
</evidence>
<name>L8NZV0_STRVR</name>
<dbReference type="Gene3D" id="1.25.40.10">
    <property type="entry name" value="Tetratricopeptide repeat domain"/>
    <property type="match status" value="1"/>
</dbReference>
<evidence type="ECO:0008006" key="3">
    <source>
        <dbReference type="Google" id="ProtNLM"/>
    </source>
</evidence>
<dbReference type="PATRIC" id="fig|1160705.3.peg.8156"/>
<accession>L8NZV0</accession>
<reference evidence="1 2" key="1">
    <citation type="journal article" date="2013" name="Genome Announc.">
        <title>Draft Genome Sequence of Streptomyces viridochromogenes Strain Tu57, Producer of Avilamycin.</title>
        <authorList>
            <person name="Gruning B.A."/>
            <person name="Erxleben A."/>
            <person name="Hahnlein A."/>
            <person name="Gunther S."/>
        </authorList>
    </citation>
    <scope>NUCLEOTIDE SEQUENCE [LARGE SCALE GENOMIC DNA]</scope>
    <source>
        <strain evidence="1 2">Tue57</strain>
    </source>
</reference>
<dbReference type="SUPFAM" id="SSF48452">
    <property type="entry name" value="TPR-like"/>
    <property type="match status" value="1"/>
</dbReference>
<dbReference type="AlphaFoldDB" id="L8NZV0"/>
<sequence>MLSEAGWTQEALARAVKAVGAEAGVALYYDRTTVGHWLAGAIPRQAARLFVVEALARRLGRPVGAEEAGFPPERLPVPDPQSAIAHPAVALERLAQDSLMMLSGRGEERPFRVASVAVPDWPHARPDGVDAADPGESAPPFQLRELQAVERFFAASIDSFGGVHARRALLAYVGHDVTKLYPSRPARDRHSAVLCGAARLAYLAARMSGDAGRNGAAQLCLEHAMSLAAAAPDPVTWALALRGMSERACLLGHAGAAVRAAQGAEAVGLAGAPWHTRAFVLAQSGVAHAAAGSRRDALTALNAAERALERAALPGSEDARSGPFDSYPRAALVYQQGQTLRALGDLEGALRAWRTSLDLRADSDCRGRMLTHCQMAGTLLAAGELEESCSAAGAAVDLAGALHSEQARNALKRLTHELVPYRRSAVVRQLMRRIRQTPEALR</sequence>
<dbReference type="EMBL" id="AMLP01000263">
    <property type="protein sequence ID" value="ELS50826.1"/>
    <property type="molecule type" value="Genomic_DNA"/>
</dbReference>
<dbReference type="Proteomes" id="UP000011205">
    <property type="component" value="Unassembled WGS sequence"/>
</dbReference>
<proteinExistence type="predicted"/>
<protein>
    <recommendedName>
        <fullName evidence="3">Transcriptional regulator</fullName>
    </recommendedName>
</protein>
<comment type="caution">
    <text evidence="1">The sequence shown here is derived from an EMBL/GenBank/DDBJ whole genome shotgun (WGS) entry which is preliminary data.</text>
</comment>
<gene>
    <name evidence="1" type="ORF">STVIR_8256</name>
</gene>
<dbReference type="InterPro" id="IPR011990">
    <property type="entry name" value="TPR-like_helical_dom_sf"/>
</dbReference>
<organism evidence="1 2">
    <name type="scientific">Streptomyces viridochromogenes Tue57</name>
    <dbReference type="NCBI Taxonomy" id="1160705"/>
    <lineage>
        <taxon>Bacteria</taxon>
        <taxon>Bacillati</taxon>
        <taxon>Actinomycetota</taxon>
        <taxon>Actinomycetes</taxon>
        <taxon>Kitasatosporales</taxon>
        <taxon>Streptomycetaceae</taxon>
        <taxon>Streptomyces</taxon>
    </lineage>
</organism>
<evidence type="ECO:0000313" key="1">
    <source>
        <dbReference type="EMBL" id="ELS50826.1"/>
    </source>
</evidence>